<evidence type="ECO:0000313" key="3">
    <source>
        <dbReference type="Proteomes" id="UP000276133"/>
    </source>
</evidence>
<keyword evidence="3" id="KW-1185">Reference proteome</keyword>
<keyword evidence="2" id="KW-0695">RNA-directed DNA polymerase</keyword>
<dbReference type="AlphaFoldDB" id="A0A3M7T7U4"/>
<dbReference type="InterPro" id="IPR000477">
    <property type="entry name" value="RT_dom"/>
</dbReference>
<organism evidence="2 3">
    <name type="scientific">Brachionus plicatilis</name>
    <name type="common">Marine rotifer</name>
    <name type="synonym">Brachionus muelleri</name>
    <dbReference type="NCBI Taxonomy" id="10195"/>
    <lineage>
        <taxon>Eukaryota</taxon>
        <taxon>Metazoa</taxon>
        <taxon>Spiralia</taxon>
        <taxon>Gnathifera</taxon>
        <taxon>Rotifera</taxon>
        <taxon>Eurotatoria</taxon>
        <taxon>Monogononta</taxon>
        <taxon>Pseudotrocha</taxon>
        <taxon>Ploima</taxon>
        <taxon>Brachionidae</taxon>
        <taxon>Brachionus</taxon>
    </lineage>
</organism>
<evidence type="ECO:0000259" key="1">
    <source>
        <dbReference type="PROSITE" id="PS50878"/>
    </source>
</evidence>
<dbReference type="EMBL" id="REGN01000153">
    <property type="protein sequence ID" value="RNA44102.1"/>
    <property type="molecule type" value="Genomic_DNA"/>
</dbReference>
<dbReference type="SUPFAM" id="SSF56672">
    <property type="entry name" value="DNA/RNA polymerases"/>
    <property type="match status" value="1"/>
</dbReference>
<feature type="domain" description="Reverse transcriptase" evidence="1">
    <location>
        <begin position="1"/>
        <end position="248"/>
    </location>
</feature>
<reference evidence="2 3" key="1">
    <citation type="journal article" date="2018" name="Sci. Rep.">
        <title>Genomic signatures of local adaptation to the degree of environmental predictability in rotifers.</title>
        <authorList>
            <person name="Franch-Gras L."/>
            <person name="Hahn C."/>
            <person name="Garcia-Roger E.M."/>
            <person name="Carmona M.J."/>
            <person name="Serra M."/>
            <person name="Gomez A."/>
        </authorList>
    </citation>
    <scope>NUCLEOTIDE SEQUENCE [LARGE SCALE GENOMIC DNA]</scope>
    <source>
        <strain evidence="2">HYR1</strain>
    </source>
</reference>
<dbReference type="PANTHER" id="PTHR19446">
    <property type="entry name" value="REVERSE TRANSCRIPTASES"/>
    <property type="match status" value="1"/>
</dbReference>
<dbReference type="CDD" id="cd01650">
    <property type="entry name" value="RT_nLTR_like"/>
    <property type="match status" value="1"/>
</dbReference>
<protein>
    <submittedName>
        <fullName evidence="2">RNA-directed DNA polymerase from mobile element jockey-like</fullName>
    </submittedName>
</protein>
<dbReference type="Proteomes" id="UP000276133">
    <property type="component" value="Unassembled WGS sequence"/>
</dbReference>
<comment type="caution">
    <text evidence="2">The sequence shown here is derived from an EMBL/GenBank/DDBJ whole genome shotgun (WGS) entry which is preliminary data.</text>
</comment>
<feature type="non-terminal residue" evidence="2">
    <location>
        <position position="398"/>
    </location>
</feature>
<dbReference type="OrthoDB" id="10037236at2759"/>
<proteinExistence type="predicted"/>
<dbReference type="InterPro" id="IPR043502">
    <property type="entry name" value="DNA/RNA_pol_sf"/>
</dbReference>
<dbReference type="STRING" id="10195.A0A3M7T7U4"/>
<dbReference type="GO" id="GO:0003964">
    <property type="term" value="F:RNA-directed DNA polymerase activity"/>
    <property type="evidence" value="ECO:0007669"/>
    <property type="project" value="UniProtKB-KW"/>
</dbReference>
<sequence>MEIGQVPKSWKIASITMIPKKSFPTQDPNNYCPISMTSCLGKLLERIIYTRIYNFLENNKLLIHEQSGFGKHRRTADNLYFLIQKVVESFNRKKKVCCLYFDISKAFDRVWHDGLIFKLIKINLPPYLIHWIRSFLHLRSFRVKVNGHLSDQYPIKAGVPQGSVISPLLFSIFINDIPKRNKTNCQYSLLFEDDLATFFIFKKIGNLEKMINKYLKEVEIWLFKWKMKISTENNLNNEEKVKFLGITLDSKLTFGPMADEMKERCNSRLNIIKYLSNRKWGLKPKTLGNLYKSLIGSILDYSFPCLNSFSETNIKKIQVIQNSAVRSILKLKYDTPLNIMHQEAFNKLKLLTVTNRLFELCERYVRAGLSHSVPLVVSLVEEYREGFELRYIEYPTPL</sequence>
<keyword evidence="2" id="KW-0548">Nucleotidyltransferase</keyword>
<dbReference type="PROSITE" id="PS50878">
    <property type="entry name" value="RT_POL"/>
    <property type="match status" value="1"/>
</dbReference>
<name>A0A3M7T7U4_BRAPC</name>
<gene>
    <name evidence="2" type="ORF">BpHYR1_031197</name>
</gene>
<keyword evidence="2" id="KW-0808">Transferase</keyword>
<accession>A0A3M7T7U4</accession>
<evidence type="ECO:0000313" key="2">
    <source>
        <dbReference type="EMBL" id="RNA44102.1"/>
    </source>
</evidence>
<dbReference type="Pfam" id="PF00078">
    <property type="entry name" value="RVT_1"/>
    <property type="match status" value="1"/>
</dbReference>